<dbReference type="EMBL" id="WIPF01000002">
    <property type="protein sequence ID" value="KAF3231999.1"/>
    <property type="molecule type" value="Genomic_DNA"/>
</dbReference>
<evidence type="ECO:0000313" key="6">
    <source>
        <dbReference type="Proteomes" id="UP000472727"/>
    </source>
</evidence>
<proteinExistence type="predicted"/>
<dbReference type="OrthoDB" id="5319455at2759"/>
<dbReference type="Proteomes" id="UP000472727">
    <property type="component" value="Unassembled WGS sequence"/>
</dbReference>
<feature type="signal peptide" evidence="2">
    <location>
        <begin position="1"/>
        <end position="21"/>
    </location>
</feature>
<dbReference type="EMBL" id="WIWS01000173">
    <property type="protein sequence ID" value="KAF3200206.1"/>
    <property type="molecule type" value="Genomic_DNA"/>
</dbReference>
<gene>
    <name evidence="3" type="ORF">TWF106_003440</name>
    <name evidence="5" type="ORF">TWF191_003974</name>
    <name evidence="4" type="ORF">TWF679_002242</name>
</gene>
<dbReference type="EMBL" id="WIWT01000014">
    <property type="protein sequence ID" value="KAF3217224.1"/>
    <property type="molecule type" value="Genomic_DNA"/>
</dbReference>
<evidence type="ECO:0000313" key="5">
    <source>
        <dbReference type="EMBL" id="KAF3231999.1"/>
    </source>
</evidence>
<keyword evidence="2" id="KW-0732">Signal</keyword>
<organism evidence="4 8">
    <name type="scientific">Orbilia oligospora</name>
    <name type="common">Nematode-trapping fungus</name>
    <name type="synonym">Arthrobotrys oligospora</name>
    <dbReference type="NCBI Taxonomy" id="2813651"/>
    <lineage>
        <taxon>Eukaryota</taxon>
        <taxon>Fungi</taxon>
        <taxon>Dikarya</taxon>
        <taxon>Ascomycota</taxon>
        <taxon>Pezizomycotina</taxon>
        <taxon>Orbiliomycetes</taxon>
        <taxon>Orbiliales</taxon>
        <taxon>Orbiliaceae</taxon>
        <taxon>Orbilia</taxon>
    </lineage>
</organism>
<dbReference type="Proteomes" id="UP000483672">
    <property type="component" value="Unassembled WGS sequence"/>
</dbReference>
<dbReference type="Proteomes" id="UP000614610">
    <property type="component" value="Unassembled WGS sequence"/>
</dbReference>
<evidence type="ECO:0000256" key="2">
    <source>
        <dbReference type="SAM" id="SignalP"/>
    </source>
</evidence>
<evidence type="ECO:0000313" key="4">
    <source>
        <dbReference type="EMBL" id="KAF3217224.1"/>
    </source>
</evidence>
<dbReference type="AlphaFoldDB" id="A0A6G1MLR9"/>
<evidence type="ECO:0000256" key="1">
    <source>
        <dbReference type="SAM" id="MobiDB-lite"/>
    </source>
</evidence>
<accession>A0A6G1MLR9</accession>
<feature type="chain" id="PRO_5041132427" description="Apple domain-containing protein" evidence="2">
    <location>
        <begin position="22"/>
        <end position="188"/>
    </location>
</feature>
<comment type="caution">
    <text evidence="4">The sequence shown here is derived from an EMBL/GenBank/DDBJ whole genome shotgun (WGS) entry which is preliminary data.</text>
</comment>
<feature type="region of interest" description="Disordered" evidence="1">
    <location>
        <begin position="150"/>
        <end position="188"/>
    </location>
</feature>
<evidence type="ECO:0000313" key="7">
    <source>
        <dbReference type="Proteomes" id="UP000483672"/>
    </source>
</evidence>
<evidence type="ECO:0008006" key="9">
    <source>
        <dbReference type="Google" id="ProtNLM"/>
    </source>
</evidence>
<sequence length="188" mass="20485">MLLNPLLVLAAAIIPLSDSRAIPGSEVPGFKLVYRNLGTLPNTSNTIQPTSYDTLPSTSSTCASMCASIVSCKFFVIYAPFDGADRSRKVCQYYSEADPYQSTDGTQFTHQVRELCGYQKQDPGFMGNTTIHSAKNAKREQIEGADGKVPYAPEVPAPPTNNCTNATYDSKRRDATGPIQYRPVGLNY</sequence>
<evidence type="ECO:0000313" key="8">
    <source>
        <dbReference type="Proteomes" id="UP000614610"/>
    </source>
</evidence>
<name>A0A6G1MLR9_ORBOL</name>
<reference evidence="6 7" key="1">
    <citation type="submission" date="2019-06" db="EMBL/GenBank/DDBJ databases">
        <authorList>
            <person name="Palmer J.M."/>
        </authorList>
    </citation>
    <scope>NUCLEOTIDE SEQUENCE</scope>
    <source>
        <strain evidence="3 6">TWF106</strain>
        <strain evidence="5 7">TWF191</strain>
        <strain evidence="4">TWF679</strain>
    </source>
</reference>
<protein>
    <recommendedName>
        <fullName evidence="9">Apple domain-containing protein</fullName>
    </recommendedName>
</protein>
<evidence type="ECO:0000313" key="3">
    <source>
        <dbReference type="EMBL" id="KAF3200206.1"/>
    </source>
</evidence>